<gene>
    <name evidence="1" type="ORF">GMARGA_LOCUS9311</name>
</gene>
<evidence type="ECO:0000313" key="1">
    <source>
        <dbReference type="EMBL" id="CAG8650176.1"/>
    </source>
</evidence>
<dbReference type="Proteomes" id="UP000789901">
    <property type="component" value="Unassembled WGS sequence"/>
</dbReference>
<dbReference type="EMBL" id="CAJVQB010004963">
    <property type="protein sequence ID" value="CAG8650176.1"/>
    <property type="molecule type" value="Genomic_DNA"/>
</dbReference>
<comment type="caution">
    <text evidence="1">The sequence shown here is derived from an EMBL/GenBank/DDBJ whole genome shotgun (WGS) entry which is preliminary data.</text>
</comment>
<organism evidence="1 2">
    <name type="scientific">Gigaspora margarita</name>
    <dbReference type="NCBI Taxonomy" id="4874"/>
    <lineage>
        <taxon>Eukaryota</taxon>
        <taxon>Fungi</taxon>
        <taxon>Fungi incertae sedis</taxon>
        <taxon>Mucoromycota</taxon>
        <taxon>Glomeromycotina</taxon>
        <taxon>Glomeromycetes</taxon>
        <taxon>Diversisporales</taxon>
        <taxon>Gigasporaceae</taxon>
        <taxon>Gigaspora</taxon>
    </lineage>
</organism>
<feature type="non-terminal residue" evidence="1">
    <location>
        <position position="40"/>
    </location>
</feature>
<proteinExistence type="predicted"/>
<keyword evidence="2" id="KW-1185">Reference proteome</keyword>
<sequence>MIGKELENANKENIDFTTKKEVGPIDEEEICIAYLVEIIK</sequence>
<accession>A0ABN7UQ34</accession>
<name>A0ABN7UQ34_GIGMA</name>
<reference evidence="1 2" key="1">
    <citation type="submission" date="2021-06" db="EMBL/GenBank/DDBJ databases">
        <authorList>
            <person name="Kallberg Y."/>
            <person name="Tangrot J."/>
            <person name="Rosling A."/>
        </authorList>
    </citation>
    <scope>NUCLEOTIDE SEQUENCE [LARGE SCALE GENOMIC DNA]</scope>
    <source>
        <strain evidence="1 2">120-4 pot B 10/14</strain>
    </source>
</reference>
<protein>
    <submittedName>
        <fullName evidence="1">5783_t:CDS:1</fullName>
    </submittedName>
</protein>
<evidence type="ECO:0000313" key="2">
    <source>
        <dbReference type="Proteomes" id="UP000789901"/>
    </source>
</evidence>